<dbReference type="OrthoDB" id="4358627at2759"/>
<dbReference type="AlphaFoldDB" id="A0A9W9WCG2"/>
<reference evidence="2" key="1">
    <citation type="submission" date="2022-12" db="EMBL/GenBank/DDBJ databases">
        <authorList>
            <person name="Petersen C."/>
        </authorList>
    </citation>
    <scope>NUCLEOTIDE SEQUENCE</scope>
    <source>
        <strain evidence="2">IBT 29677</strain>
    </source>
</reference>
<reference evidence="2" key="2">
    <citation type="journal article" date="2023" name="IMA Fungus">
        <title>Comparative genomic study of the Penicillium genus elucidates a diverse pangenome and 15 lateral gene transfer events.</title>
        <authorList>
            <person name="Petersen C."/>
            <person name="Sorensen T."/>
            <person name="Nielsen M.R."/>
            <person name="Sondergaard T.E."/>
            <person name="Sorensen J.L."/>
            <person name="Fitzpatrick D.A."/>
            <person name="Frisvad J.C."/>
            <person name="Nielsen K.L."/>
        </authorList>
    </citation>
    <scope>NUCLEOTIDE SEQUENCE</scope>
    <source>
        <strain evidence="2">IBT 29677</strain>
    </source>
</reference>
<gene>
    <name evidence="2" type="ORF">N7509_000228</name>
</gene>
<sequence length="419" mass="47887">MPESHPQKLNNFLEHWRQLQTAVFEMGPHARMINQVSDVLEENSNYKAELQDANEELKKLRKEEKRLNLVMKGMSKQFGAELVDFKEMHKSRLHQMNTVLEEAKEEVTTSRSKFNVSDQKCASLEKDLESQRRLFSAKTAEHERLISSLGLMELSGHFPDKLDQLAMRIYSVAEATILEHSNHHFVEENQDKLFRQLVNSDFINSERPIPISGSIASRYLRIATMQAIIADEISTSVFLSVPSYTKWFKPMSPRLNWDKLAADQPLQEAALRSVSSMIYLQDEQEIEAAQITSICDRISRKCRPLLADIKTFDEKLRFLLEEASDIWREAQRSTRRIGVHTDANVCAEFPAFDIDEAISIPGEVDTGRLERSIIVFPGISVVATSEIIHHGYALPTSNPLYQSGAVEAECQVERARRRG</sequence>
<evidence type="ECO:0000313" key="2">
    <source>
        <dbReference type="EMBL" id="KAJ5414894.1"/>
    </source>
</evidence>
<organism evidence="2 3">
    <name type="scientific">Penicillium cosmopolitanum</name>
    <dbReference type="NCBI Taxonomy" id="1131564"/>
    <lineage>
        <taxon>Eukaryota</taxon>
        <taxon>Fungi</taxon>
        <taxon>Dikarya</taxon>
        <taxon>Ascomycota</taxon>
        <taxon>Pezizomycotina</taxon>
        <taxon>Eurotiomycetes</taxon>
        <taxon>Eurotiomycetidae</taxon>
        <taxon>Eurotiales</taxon>
        <taxon>Aspergillaceae</taxon>
        <taxon>Penicillium</taxon>
    </lineage>
</organism>
<keyword evidence="3" id="KW-1185">Reference proteome</keyword>
<dbReference type="EMBL" id="JAPZBU010000002">
    <property type="protein sequence ID" value="KAJ5414894.1"/>
    <property type="molecule type" value="Genomic_DNA"/>
</dbReference>
<comment type="caution">
    <text evidence="2">The sequence shown here is derived from an EMBL/GenBank/DDBJ whole genome shotgun (WGS) entry which is preliminary data.</text>
</comment>
<dbReference type="InterPro" id="IPR036149">
    <property type="entry name" value="APC_N_sf"/>
</dbReference>
<dbReference type="SUPFAM" id="SSF58050">
    <property type="entry name" value="N-terminal coiled coil domain from apc"/>
    <property type="match status" value="1"/>
</dbReference>
<name>A0A9W9WCG2_9EURO</name>
<evidence type="ECO:0000256" key="1">
    <source>
        <dbReference type="SAM" id="Coils"/>
    </source>
</evidence>
<keyword evidence="1" id="KW-0175">Coiled coil</keyword>
<dbReference type="Proteomes" id="UP001147747">
    <property type="component" value="Unassembled WGS sequence"/>
</dbReference>
<protein>
    <submittedName>
        <fullName evidence="2">Uncharacterized protein</fullName>
    </submittedName>
</protein>
<feature type="coiled-coil region" evidence="1">
    <location>
        <begin position="36"/>
        <end position="106"/>
    </location>
</feature>
<proteinExistence type="predicted"/>
<dbReference type="RefSeq" id="XP_056494740.1">
    <property type="nucleotide sequence ID" value="XM_056624875.1"/>
</dbReference>
<evidence type="ECO:0000313" key="3">
    <source>
        <dbReference type="Proteomes" id="UP001147747"/>
    </source>
</evidence>
<accession>A0A9W9WCG2</accession>
<dbReference type="GeneID" id="81363855"/>